<dbReference type="GO" id="GO:0005737">
    <property type="term" value="C:cytoplasm"/>
    <property type="evidence" value="ECO:0007669"/>
    <property type="project" value="UniProtKB-SubCell"/>
</dbReference>
<protein>
    <recommendedName>
        <fullName evidence="2">UPF0291 protein M3202_04330</fullName>
    </recommendedName>
</protein>
<dbReference type="Gene3D" id="1.10.287.540">
    <property type="entry name" value="Helix hairpin bin"/>
    <property type="match status" value="1"/>
</dbReference>
<keyword evidence="5" id="KW-1185">Reference proteome</keyword>
<proteinExistence type="inferred from homology"/>
<dbReference type="EMBL" id="JAMBOL010000002">
    <property type="protein sequence ID" value="MCM3713302.1"/>
    <property type="molecule type" value="Genomic_DNA"/>
</dbReference>
<evidence type="ECO:0000313" key="5">
    <source>
        <dbReference type="Proteomes" id="UP001139179"/>
    </source>
</evidence>
<dbReference type="PANTHER" id="PTHR37300">
    <property type="entry name" value="UPF0291 PROTEIN CBO2609/CLC_2481"/>
    <property type="match status" value="1"/>
</dbReference>
<dbReference type="Pfam" id="PF05979">
    <property type="entry name" value="DUF896"/>
    <property type="match status" value="1"/>
</dbReference>
<organism evidence="4 5">
    <name type="scientific">Halalkalibacter oceani</name>
    <dbReference type="NCBI Taxonomy" id="1653776"/>
    <lineage>
        <taxon>Bacteria</taxon>
        <taxon>Bacillati</taxon>
        <taxon>Bacillota</taxon>
        <taxon>Bacilli</taxon>
        <taxon>Bacillales</taxon>
        <taxon>Bacillaceae</taxon>
        <taxon>Halalkalibacter</taxon>
    </lineage>
</organism>
<dbReference type="AlphaFoldDB" id="A0A9X2IND9"/>
<reference evidence="4" key="1">
    <citation type="submission" date="2022-05" db="EMBL/GenBank/DDBJ databases">
        <title>Comparative Genomics of Spacecraft Associated Microbes.</title>
        <authorList>
            <person name="Tran M.T."/>
            <person name="Wright A."/>
            <person name="Seuylemezian A."/>
            <person name="Eisen J."/>
            <person name="Coil D."/>
        </authorList>
    </citation>
    <scope>NUCLEOTIDE SEQUENCE</scope>
    <source>
        <strain evidence="4">214.1.1</strain>
    </source>
</reference>
<accession>A0A9X2IND9</accession>
<dbReference type="RefSeq" id="WP_251222110.1">
    <property type="nucleotide sequence ID" value="NZ_JAMBOL010000002.1"/>
</dbReference>
<evidence type="ECO:0000256" key="2">
    <source>
        <dbReference type="HAMAP-Rule" id="MF_01103"/>
    </source>
</evidence>
<feature type="region of interest" description="Disordered" evidence="3">
    <location>
        <begin position="56"/>
        <end position="79"/>
    </location>
</feature>
<feature type="compositionally biased region" description="Basic and acidic residues" evidence="3">
    <location>
        <begin position="68"/>
        <end position="79"/>
    </location>
</feature>
<gene>
    <name evidence="4" type="ORF">M3202_04330</name>
</gene>
<name>A0A9X2IND9_9BACI</name>
<comment type="similarity">
    <text evidence="2">Belongs to the UPF0291 family.</text>
</comment>
<evidence type="ECO:0000256" key="3">
    <source>
        <dbReference type="SAM" id="MobiDB-lite"/>
    </source>
</evidence>
<dbReference type="Proteomes" id="UP001139179">
    <property type="component" value="Unassembled WGS sequence"/>
</dbReference>
<keyword evidence="1 2" id="KW-0963">Cytoplasm</keyword>
<evidence type="ECO:0000256" key="1">
    <source>
        <dbReference type="ARBA" id="ARBA00022490"/>
    </source>
</evidence>
<dbReference type="HAMAP" id="MF_01103">
    <property type="entry name" value="UPF0291"/>
    <property type="match status" value="1"/>
</dbReference>
<dbReference type="SUPFAM" id="SSF158221">
    <property type="entry name" value="YnzC-like"/>
    <property type="match status" value="1"/>
</dbReference>
<dbReference type="PANTHER" id="PTHR37300:SF2">
    <property type="entry name" value="UPF0291 PROTEIN BC_1827"/>
    <property type="match status" value="1"/>
</dbReference>
<comment type="caution">
    <text evidence="4">The sequence shown here is derived from an EMBL/GenBank/DDBJ whole genome shotgun (WGS) entry which is preliminary data.</text>
</comment>
<evidence type="ECO:0000313" key="4">
    <source>
        <dbReference type="EMBL" id="MCM3713302.1"/>
    </source>
</evidence>
<sequence length="79" mass="9050">MLSKEKIARINELAKRAKTSGLTKSEAQEQQTLRNEYIQTFRQSFKQQLHNVTVVDGNGNDVTPDALKLSKENQNKRPH</sequence>
<dbReference type="InterPro" id="IPR009242">
    <property type="entry name" value="DUF896"/>
</dbReference>
<comment type="subcellular location">
    <subcellularLocation>
        <location evidence="2">Cytoplasm</location>
    </subcellularLocation>
</comment>